<dbReference type="EMBL" id="UINC01190841">
    <property type="protein sequence ID" value="SVE05192.1"/>
    <property type="molecule type" value="Genomic_DNA"/>
</dbReference>
<feature type="transmembrane region" description="Helical" evidence="1">
    <location>
        <begin position="12"/>
        <end position="31"/>
    </location>
</feature>
<keyword evidence="1" id="KW-1133">Transmembrane helix</keyword>
<feature type="transmembrane region" description="Helical" evidence="1">
    <location>
        <begin position="163"/>
        <end position="186"/>
    </location>
</feature>
<feature type="transmembrane region" description="Helical" evidence="1">
    <location>
        <begin position="108"/>
        <end position="132"/>
    </location>
</feature>
<keyword evidence="1" id="KW-0472">Membrane</keyword>
<name>A0A383ABV7_9ZZZZ</name>
<keyword evidence="1" id="KW-0812">Transmembrane</keyword>
<dbReference type="PANTHER" id="PTHR40078:SF1">
    <property type="entry name" value="INTEGRAL MEMBRANE PROTEIN"/>
    <property type="match status" value="1"/>
</dbReference>
<dbReference type="Pfam" id="PF19700">
    <property type="entry name" value="DUF6198"/>
    <property type="match status" value="1"/>
</dbReference>
<evidence type="ECO:0008006" key="3">
    <source>
        <dbReference type="Google" id="ProtNLM"/>
    </source>
</evidence>
<dbReference type="PANTHER" id="PTHR40078">
    <property type="entry name" value="INTEGRAL MEMBRANE PROTEIN-RELATED"/>
    <property type="match status" value="1"/>
</dbReference>
<accession>A0A383ABV7</accession>
<sequence>MNILFKLRFWMYMLRLQIGLFLFGVAVSLMLEAHIGLDPWSAFHEIISIRSGFTFGRISQSFGFMIIIFSWLVLSVKPGLATVLNMLTVGPWIDFVRVQGWMPEATGGLYGIIQFFGGISVMGLASALYIGARLGAGPRDGFAMGLSNKLGKSLRFTRNSVEITVLLIAAILGGSIGLGTVIFAVSMGPVMQLSLRICQVSLDPSPRFSLTK</sequence>
<organism evidence="2">
    <name type="scientific">marine metagenome</name>
    <dbReference type="NCBI Taxonomy" id="408172"/>
    <lineage>
        <taxon>unclassified sequences</taxon>
        <taxon>metagenomes</taxon>
        <taxon>ecological metagenomes</taxon>
    </lineage>
</organism>
<protein>
    <recommendedName>
        <fullName evidence="3">YitT family protein</fullName>
    </recommendedName>
</protein>
<dbReference type="AlphaFoldDB" id="A0A383ABV7"/>
<feature type="transmembrane region" description="Helical" evidence="1">
    <location>
        <begin position="62"/>
        <end position="87"/>
    </location>
</feature>
<evidence type="ECO:0000256" key="1">
    <source>
        <dbReference type="SAM" id="Phobius"/>
    </source>
</evidence>
<gene>
    <name evidence="2" type="ORF">METZ01_LOCUS458046</name>
</gene>
<proteinExistence type="predicted"/>
<reference evidence="2" key="1">
    <citation type="submission" date="2018-05" db="EMBL/GenBank/DDBJ databases">
        <authorList>
            <person name="Lanie J.A."/>
            <person name="Ng W.-L."/>
            <person name="Kazmierczak K.M."/>
            <person name="Andrzejewski T.M."/>
            <person name="Davidsen T.M."/>
            <person name="Wayne K.J."/>
            <person name="Tettelin H."/>
            <person name="Glass J.I."/>
            <person name="Rusch D."/>
            <person name="Podicherti R."/>
            <person name="Tsui H.-C.T."/>
            <person name="Winkler M.E."/>
        </authorList>
    </citation>
    <scope>NUCLEOTIDE SEQUENCE</scope>
</reference>
<dbReference type="InterPro" id="IPR038750">
    <property type="entry name" value="YczE/YyaS-like"/>
</dbReference>
<evidence type="ECO:0000313" key="2">
    <source>
        <dbReference type="EMBL" id="SVE05192.1"/>
    </source>
</evidence>